<dbReference type="GO" id="GO:0009055">
    <property type="term" value="F:electron transfer activity"/>
    <property type="evidence" value="ECO:0007669"/>
    <property type="project" value="InterPro"/>
</dbReference>
<dbReference type="InterPro" id="IPR009056">
    <property type="entry name" value="Cyt_c-like_dom"/>
</dbReference>
<comment type="cofactor">
    <cofactor evidence="8">
        <name>heme c</name>
        <dbReference type="ChEBI" id="CHEBI:61717"/>
    </cofactor>
    <text evidence="8">Binds 1 heme c group covalently per subunit.</text>
</comment>
<comment type="caution">
    <text evidence="12">The sequence shown here is derived from an EMBL/GenBank/DDBJ whole genome shotgun (WGS) entry which is preliminary data.</text>
</comment>
<dbReference type="AlphaFoldDB" id="A0A418Y6X7"/>
<name>A0A418Y6X7_9BURK</name>
<feature type="binding site" description="covalent" evidence="8">
    <location>
        <position position="50"/>
    </location>
    <ligand>
        <name>heme c</name>
        <dbReference type="ChEBI" id="CHEBI:61717"/>
    </ligand>
</feature>
<evidence type="ECO:0000256" key="6">
    <source>
        <dbReference type="ARBA" id="ARBA00023004"/>
    </source>
</evidence>
<proteinExistence type="predicted"/>
<evidence type="ECO:0000256" key="4">
    <source>
        <dbReference type="ARBA" id="ARBA00022723"/>
    </source>
</evidence>
<dbReference type="GO" id="GO:0020037">
    <property type="term" value="F:heme binding"/>
    <property type="evidence" value="ECO:0007669"/>
    <property type="project" value="InterPro"/>
</dbReference>
<reference evidence="12 13" key="1">
    <citation type="submission" date="2018-09" db="EMBL/GenBank/DDBJ databases">
        <authorList>
            <person name="Zhu H."/>
        </authorList>
    </citation>
    <scope>NUCLEOTIDE SEQUENCE [LARGE SCALE GENOMIC DNA]</scope>
    <source>
        <strain evidence="12 13">K1S02-61</strain>
    </source>
</reference>
<evidence type="ECO:0000256" key="10">
    <source>
        <dbReference type="SAM" id="SignalP"/>
    </source>
</evidence>
<dbReference type="Proteomes" id="UP000284006">
    <property type="component" value="Unassembled WGS sequence"/>
</dbReference>
<keyword evidence="7 9" id="KW-0472">Membrane</keyword>
<dbReference type="SUPFAM" id="SSF46626">
    <property type="entry name" value="Cytochrome c"/>
    <property type="match status" value="1"/>
</dbReference>
<evidence type="ECO:0000313" key="13">
    <source>
        <dbReference type="Proteomes" id="UP000284006"/>
    </source>
</evidence>
<keyword evidence="4 8" id="KW-0479">Metal-binding</keyword>
<evidence type="ECO:0000313" key="12">
    <source>
        <dbReference type="EMBL" id="RJG25016.1"/>
    </source>
</evidence>
<evidence type="ECO:0000256" key="5">
    <source>
        <dbReference type="ARBA" id="ARBA00022989"/>
    </source>
</evidence>
<feature type="chain" id="PRO_5019343812" evidence="10">
    <location>
        <begin position="21"/>
        <end position="253"/>
    </location>
</feature>
<protein>
    <submittedName>
        <fullName evidence="12">Cytochrome c1</fullName>
    </submittedName>
</protein>
<dbReference type="InterPro" id="IPR002326">
    <property type="entry name" value="Cyt_c1"/>
</dbReference>
<keyword evidence="13" id="KW-1185">Reference proteome</keyword>
<organism evidence="12 13">
    <name type="scientific">Massilia cavernae</name>
    <dbReference type="NCBI Taxonomy" id="2320864"/>
    <lineage>
        <taxon>Bacteria</taxon>
        <taxon>Pseudomonadati</taxon>
        <taxon>Pseudomonadota</taxon>
        <taxon>Betaproteobacteria</taxon>
        <taxon>Burkholderiales</taxon>
        <taxon>Oxalobacteraceae</taxon>
        <taxon>Telluria group</taxon>
        <taxon>Massilia</taxon>
    </lineage>
</organism>
<evidence type="ECO:0000256" key="9">
    <source>
        <dbReference type="SAM" id="Phobius"/>
    </source>
</evidence>
<dbReference type="OrthoDB" id="9798864at2"/>
<evidence type="ECO:0000256" key="2">
    <source>
        <dbReference type="ARBA" id="ARBA00022617"/>
    </source>
</evidence>
<keyword evidence="6 8" id="KW-0408">Iron</keyword>
<evidence type="ECO:0000256" key="1">
    <source>
        <dbReference type="ARBA" id="ARBA00004370"/>
    </source>
</evidence>
<dbReference type="PROSITE" id="PS51007">
    <property type="entry name" value="CYTC"/>
    <property type="match status" value="1"/>
</dbReference>
<keyword evidence="3 9" id="KW-0812">Transmembrane</keyword>
<sequence length="253" mass="28139">MIFSKKLIAILALLPGLAFAASGGHPLDSAPERTSMSSLQNGAKLFVNYCLNCHSASSMRYNRLRDLGLTEEQIKANLLFSQDKVGALMTTALRAEDAKTWFGVVPPDLSVIARAKASPGGTGSDYLYTYLRTFYKDDTRPTGWNNLVVPNVAMPHAMWQMQGVRTVKMVDEKDPHDPSKTVHKFAGWEQLTPGTMSANDFDTNTADLVAYMAWMAEPAQNTRKALGVWVLIFMSVFAMFAWLLSKSYWKEVK</sequence>
<evidence type="ECO:0000259" key="11">
    <source>
        <dbReference type="PROSITE" id="PS51007"/>
    </source>
</evidence>
<dbReference type="PANTHER" id="PTHR10266:SF3">
    <property type="entry name" value="CYTOCHROME C1, HEME PROTEIN, MITOCHONDRIAL"/>
    <property type="match status" value="1"/>
</dbReference>
<feature type="binding site" description="covalent" evidence="8">
    <location>
        <position position="54"/>
    </location>
    <ligand>
        <name>heme c</name>
        <dbReference type="ChEBI" id="CHEBI:61717"/>
    </ligand>
</feature>
<dbReference type="InterPro" id="IPR036909">
    <property type="entry name" value="Cyt_c-like_dom_sf"/>
</dbReference>
<dbReference type="GO" id="GO:0016020">
    <property type="term" value="C:membrane"/>
    <property type="evidence" value="ECO:0007669"/>
    <property type="project" value="UniProtKB-SubCell"/>
</dbReference>
<evidence type="ECO:0000256" key="7">
    <source>
        <dbReference type="ARBA" id="ARBA00023136"/>
    </source>
</evidence>
<evidence type="ECO:0000256" key="3">
    <source>
        <dbReference type="ARBA" id="ARBA00022692"/>
    </source>
</evidence>
<accession>A0A418Y6X7</accession>
<feature type="signal peptide" evidence="10">
    <location>
        <begin position="1"/>
        <end position="20"/>
    </location>
</feature>
<keyword evidence="10" id="KW-0732">Signal</keyword>
<dbReference type="RefSeq" id="WP_119809439.1">
    <property type="nucleotide sequence ID" value="NZ_QYUP01000028.1"/>
</dbReference>
<feature type="binding site" description="covalent" evidence="8">
    <location>
        <position position="53"/>
    </location>
    <ligand>
        <name>heme c</name>
        <dbReference type="ChEBI" id="CHEBI:61717"/>
    </ligand>
</feature>
<keyword evidence="5 9" id="KW-1133">Transmembrane helix</keyword>
<gene>
    <name evidence="12" type="ORF">D3872_03140</name>
</gene>
<dbReference type="GO" id="GO:0046872">
    <property type="term" value="F:metal ion binding"/>
    <property type="evidence" value="ECO:0007669"/>
    <property type="project" value="UniProtKB-KW"/>
</dbReference>
<dbReference type="PANTHER" id="PTHR10266">
    <property type="entry name" value="CYTOCHROME C1"/>
    <property type="match status" value="1"/>
</dbReference>
<dbReference type="Pfam" id="PF02167">
    <property type="entry name" value="Cytochrom_C1"/>
    <property type="match status" value="1"/>
</dbReference>
<comment type="subcellular location">
    <subcellularLocation>
        <location evidence="1">Membrane</location>
    </subcellularLocation>
</comment>
<dbReference type="EMBL" id="QYUP01000028">
    <property type="protein sequence ID" value="RJG25016.1"/>
    <property type="molecule type" value="Genomic_DNA"/>
</dbReference>
<feature type="domain" description="Cytochrome c" evidence="11">
    <location>
        <begin position="37"/>
        <end position="219"/>
    </location>
</feature>
<keyword evidence="2 8" id="KW-0349">Heme</keyword>
<feature type="transmembrane region" description="Helical" evidence="9">
    <location>
        <begin position="226"/>
        <end position="244"/>
    </location>
</feature>
<evidence type="ECO:0000256" key="8">
    <source>
        <dbReference type="PIRSR" id="PIRSR602326-1"/>
    </source>
</evidence>
<dbReference type="Gene3D" id="1.10.760.10">
    <property type="entry name" value="Cytochrome c-like domain"/>
    <property type="match status" value="1"/>
</dbReference>